<dbReference type="InterPro" id="IPR001680">
    <property type="entry name" value="WD40_rpt"/>
</dbReference>
<comment type="subcellular location">
    <subcellularLocation>
        <location evidence="1 8">Nucleus</location>
    </subcellularLocation>
</comment>
<keyword evidence="2 8" id="KW-0853">WD repeat</keyword>
<name>A0AAV8YYH2_9CUCU</name>
<evidence type="ECO:0000313" key="11">
    <source>
        <dbReference type="Proteomes" id="UP001162156"/>
    </source>
</evidence>
<gene>
    <name evidence="10" type="ORF">NQ314_006799</name>
</gene>
<dbReference type="GO" id="GO:0043527">
    <property type="term" value="C:tRNA methyltransferase complex"/>
    <property type="evidence" value="ECO:0007669"/>
    <property type="project" value="TreeGrafter"/>
</dbReference>
<proteinExistence type="inferred from homology"/>
<comment type="function">
    <text evidence="8">Required for the formation of N(7)-methylguanine at position 46 (m7G46) in tRNA. In the complex, it is required to stabilize and induce conformational changes of the catalytic subunit.</text>
</comment>
<organism evidence="10 11">
    <name type="scientific">Rhamnusium bicolor</name>
    <dbReference type="NCBI Taxonomy" id="1586634"/>
    <lineage>
        <taxon>Eukaryota</taxon>
        <taxon>Metazoa</taxon>
        <taxon>Ecdysozoa</taxon>
        <taxon>Arthropoda</taxon>
        <taxon>Hexapoda</taxon>
        <taxon>Insecta</taxon>
        <taxon>Pterygota</taxon>
        <taxon>Neoptera</taxon>
        <taxon>Endopterygota</taxon>
        <taxon>Coleoptera</taxon>
        <taxon>Polyphaga</taxon>
        <taxon>Cucujiformia</taxon>
        <taxon>Chrysomeloidea</taxon>
        <taxon>Cerambycidae</taxon>
        <taxon>Lepturinae</taxon>
        <taxon>Rhagiini</taxon>
        <taxon>Rhamnusium</taxon>
    </lineage>
</organism>
<keyword evidence="3 8" id="KW-0819">tRNA processing</keyword>
<evidence type="ECO:0000256" key="5">
    <source>
        <dbReference type="ARBA" id="ARBA00023242"/>
    </source>
</evidence>
<dbReference type="GO" id="GO:0106004">
    <property type="term" value="P:tRNA (guanine-N7)-methylation"/>
    <property type="evidence" value="ECO:0007669"/>
    <property type="project" value="UniProtKB-UniRule"/>
</dbReference>
<dbReference type="PROSITE" id="PS50082">
    <property type="entry name" value="WD_REPEATS_2"/>
    <property type="match status" value="1"/>
</dbReference>
<dbReference type="Gene3D" id="2.130.10.10">
    <property type="entry name" value="YVTN repeat-like/Quinoprotein amine dehydrogenase"/>
    <property type="match status" value="1"/>
</dbReference>
<comment type="subunit">
    <text evidence="7">Forms a heterodimer with the catalytic subunit Mettl1. Interacts with mei-P26 and weakly interacts with bgcn; required for the function or formation of the mei-P26-bgcn-bam-sxl complex. Interacts with nanos; may be involved in mei-P26-dependent derepression of the BMP signaling pathway. Interacts with Myc; the interaction may be mediated by mei-P26 and may be involved in the regulation of ribosome biogenesis.</text>
</comment>
<evidence type="ECO:0000256" key="3">
    <source>
        <dbReference type="ARBA" id="ARBA00022694"/>
    </source>
</evidence>
<keyword evidence="4 8" id="KW-0677">Repeat</keyword>
<dbReference type="InterPro" id="IPR015943">
    <property type="entry name" value="WD40/YVTN_repeat-like_dom_sf"/>
</dbReference>
<dbReference type="SMART" id="SM00320">
    <property type="entry name" value="WD40"/>
    <property type="match status" value="4"/>
</dbReference>
<dbReference type="InterPro" id="IPR036322">
    <property type="entry name" value="WD40_repeat_dom_sf"/>
</dbReference>
<dbReference type="GO" id="GO:0005634">
    <property type="term" value="C:nucleus"/>
    <property type="evidence" value="ECO:0007669"/>
    <property type="project" value="UniProtKB-SubCell"/>
</dbReference>
<evidence type="ECO:0000256" key="2">
    <source>
        <dbReference type="ARBA" id="ARBA00022574"/>
    </source>
</evidence>
<dbReference type="Proteomes" id="UP001162156">
    <property type="component" value="Unassembled WGS sequence"/>
</dbReference>
<feature type="repeat" description="WD" evidence="9">
    <location>
        <begin position="176"/>
        <end position="215"/>
    </location>
</feature>
<dbReference type="PROSITE" id="PS50294">
    <property type="entry name" value="WD_REPEATS_REGION"/>
    <property type="match status" value="1"/>
</dbReference>
<comment type="caution">
    <text evidence="10">The sequence shown here is derived from an EMBL/GenBank/DDBJ whole genome shotgun (WGS) entry which is preliminary data.</text>
</comment>
<comment type="function">
    <text evidence="6">Required for the Mettl1-dependent formation of N(7)-methylguanine at position 46 (m7G46) in tRNA. In the Mettl1-wuho methyltransferase complex, it is required to stabilize and induce conformational changes of the catalytic subunit. Required for binding of nanos mRNA and repression of translation by the mei-P26-bgcn-bam-sxl complex. May cooperate with mei-P26 and nanos to derepress the BMP signaling pathway. May cooperate with mei-P26 to suppress expression of a subset of microRNAs. May cooperate with mei-P26 to regulate bam expression levels in germline cells during gametogenesis. Required to promote mitosis to meiosis transition during gametogenesis. May regulate germline cell division in part by regulating ribosome biogenesis.</text>
</comment>
<reference evidence="10" key="1">
    <citation type="journal article" date="2023" name="Insect Mol. Biol.">
        <title>Genome sequencing provides insights into the evolution of gene families encoding plant cell wall-degrading enzymes in longhorned beetles.</title>
        <authorList>
            <person name="Shin N.R."/>
            <person name="Okamura Y."/>
            <person name="Kirsch R."/>
            <person name="Pauchet Y."/>
        </authorList>
    </citation>
    <scope>NUCLEOTIDE SEQUENCE</scope>
    <source>
        <strain evidence="10">RBIC_L_NR</strain>
    </source>
</reference>
<evidence type="ECO:0000256" key="6">
    <source>
        <dbReference type="ARBA" id="ARBA00093337"/>
    </source>
</evidence>
<keyword evidence="5 8" id="KW-0539">Nucleus</keyword>
<evidence type="ECO:0000256" key="7">
    <source>
        <dbReference type="ARBA" id="ARBA00093542"/>
    </source>
</evidence>
<dbReference type="SUPFAM" id="SSF50978">
    <property type="entry name" value="WD40 repeat-like"/>
    <property type="match status" value="2"/>
</dbReference>
<evidence type="ECO:0000313" key="10">
    <source>
        <dbReference type="EMBL" id="KAJ8955950.1"/>
    </source>
</evidence>
<dbReference type="AlphaFoldDB" id="A0AAV8YYH2"/>
<sequence length="372" mass="42811">MVLIKKINADLIFASNDSIITFNLENRKSQNVKIPEPILPENLTKGQVEVLKKEVRNITSFDFSKSGDYIVVATENKQVVLYDKNFVVIKNFIVNRSASKVCFTPTNDILVADKTGDIYLYKLNSETDEPNLLLGHLSVILDVVLSECGKYILTCDRDEKIRVSCFPNAYNIVSFCLGHTEFVTNIKLIKSVLLSASGDGTIRIWNYIKGEQLSIINTNEHIKEHNLIEIFAKQMDTEKVDVTALPVSDMQIYEGIKLYIAVSIHSYNGIQLYNIDLLTYKPNYIAKIEVSNFLFTFCLSDHLYILSDKLLVLKLIDGNFVQLNDAYLDQFYHKYKNILSLHEDNFITVLYKRKFDNVQEYLERKKQRLEAK</sequence>
<comment type="similarity">
    <text evidence="8">Belongs to the WD repeat TRM82 family.</text>
</comment>
<evidence type="ECO:0000256" key="9">
    <source>
        <dbReference type="PROSITE-ProRule" id="PRU00221"/>
    </source>
</evidence>
<dbReference type="HAMAP" id="MF_03056">
    <property type="entry name" value="TRM82"/>
    <property type="match status" value="1"/>
</dbReference>
<dbReference type="PANTHER" id="PTHR16288:SF0">
    <property type="entry name" value="TRNA (GUANINE-N(7)-)-METHYLTRANSFERASE NON-CATALYTIC SUBUNIT WDR4"/>
    <property type="match status" value="1"/>
</dbReference>
<keyword evidence="11" id="KW-1185">Reference proteome</keyword>
<dbReference type="InterPro" id="IPR028884">
    <property type="entry name" value="Trm82"/>
</dbReference>
<evidence type="ECO:0000256" key="1">
    <source>
        <dbReference type="ARBA" id="ARBA00004123"/>
    </source>
</evidence>
<evidence type="ECO:0008006" key="12">
    <source>
        <dbReference type="Google" id="ProtNLM"/>
    </source>
</evidence>
<evidence type="ECO:0000256" key="8">
    <source>
        <dbReference type="HAMAP-Rule" id="MF_03056"/>
    </source>
</evidence>
<dbReference type="PANTHER" id="PTHR16288">
    <property type="entry name" value="WD40 REPEAT PROTEIN 4"/>
    <property type="match status" value="1"/>
</dbReference>
<comment type="pathway">
    <text evidence="8">tRNA modification; N(7)-methylguanine-tRNA biosynthesis.</text>
</comment>
<accession>A0AAV8YYH2</accession>
<evidence type="ECO:0000256" key="4">
    <source>
        <dbReference type="ARBA" id="ARBA00022737"/>
    </source>
</evidence>
<dbReference type="GO" id="GO:0005829">
    <property type="term" value="C:cytosol"/>
    <property type="evidence" value="ECO:0007669"/>
    <property type="project" value="TreeGrafter"/>
</dbReference>
<protein>
    <recommendedName>
        <fullName evidence="12">tRNA (guanine-N(7)-)-methyltransferase non-catalytic subunit wuho</fullName>
    </recommendedName>
</protein>
<dbReference type="Pfam" id="PF00400">
    <property type="entry name" value="WD40"/>
    <property type="match status" value="3"/>
</dbReference>
<dbReference type="EMBL" id="JANEYF010001849">
    <property type="protein sequence ID" value="KAJ8955950.1"/>
    <property type="molecule type" value="Genomic_DNA"/>
</dbReference>